<dbReference type="Proteomes" id="UP001283361">
    <property type="component" value="Unassembled WGS sequence"/>
</dbReference>
<reference evidence="1" key="1">
    <citation type="journal article" date="2023" name="G3 (Bethesda)">
        <title>A reference genome for the long-term kleptoplast-retaining sea slug Elysia crispata morphotype clarki.</title>
        <authorList>
            <person name="Eastman K.E."/>
            <person name="Pendleton A.L."/>
            <person name="Shaikh M.A."/>
            <person name="Suttiyut T."/>
            <person name="Ogas R."/>
            <person name="Tomko P."/>
            <person name="Gavelis G."/>
            <person name="Widhalm J.R."/>
            <person name="Wisecaver J.H."/>
        </authorList>
    </citation>
    <scope>NUCLEOTIDE SEQUENCE</scope>
    <source>
        <strain evidence="1">ECLA1</strain>
    </source>
</reference>
<organism evidence="1 2">
    <name type="scientific">Elysia crispata</name>
    <name type="common">lettuce slug</name>
    <dbReference type="NCBI Taxonomy" id="231223"/>
    <lineage>
        <taxon>Eukaryota</taxon>
        <taxon>Metazoa</taxon>
        <taxon>Spiralia</taxon>
        <taxon>Lophotrochozoa</taxon>
        <taxon>Mollusca</taxon>
        <taxon>Gastropoda</taxon>
        <taxon>Heterobranchia</taxon>
        <taxon>Euthyneura</taxon>
        <taxon>Panpulmonata</taxon>
        <taxon>Sacoglossa</taxon>
        <taxon>Placobranchoidea</taxon>
        <taxon>Plakobranchidae</taxon>
        <taxon>Elysia</taxon>
    </lineage>
</organism>
<accession>A0AAE1B8Y9</accession>
<name>A0AAE1B8Y9_9GAST</name>
<gene>
    <name evidence="1" type="ORF">RRG08_054528</name>
</gene>
<evidence type="ECO:0000313" key="2">
    <source>
        <dbReference type="Proteomes" id="UP001283361"/>
    </source>
</evidence>
<keyword evidence="2" id="KW-1185">Reference proteome</keyword>
<evidence type="ECO:0000313" key="1">
    <source>
        <dbReference type="EMBL" id="KAK3801893.1"/>
    </source>
</evidence>
<proteinExistence type="predicted"/>
<dbReference type="EMBL" id="JAWDGP010000281">
    <property type="protein sequence ID" value="KAK3801893.1"/>
    <property type="molecule type" value="Genomic_DNA"/>
</dbReference>
<comment type="caution">
    <text evidence="1">The sequence shown here is derived from an EMBL/GenBank/DDBJ whole genome shotgun (WGS) entry which is preliminary data.</text>
</comment>
<dbReference type="AlphaFoldDB" id="A0AAE1B8Y9"/>
<sequence length="74" mass="8222">MKVKDFLRLTVSCFSPKLKMIRASFVWVSTLAWSEPAASQAVTRTCGQEELGVDPCFSSQLDRGFGTAEEEFLS</sequence>
<protein>
    <submittedName>
        <fullName evidence="1">Uncharacterized protein</fullName>
    </submittedName>
</protein>